<dbReference type="EMBL" id="CAEX01005182">
    <property type="protein sequence ID" value="CCD20266.1"/>
    <property type="molecule type" value="Genomic_DNA"/>
</dbReference>
<evidence type="ECO:0000313" key="2">
    <source>
        <dbReference type="Proteomes" id="UP000009027"/>
    </source>
</evidence>
<protein>
    <submittedName>
        <fullName evidence="1">Uncharacterized protein</fullName>
    </submittedName>
</protein>
<accession>F9WRT2</accession>
<keyword evidence="2" id="KW-1185">Reference proteome</keyword>
<dbReference type="AlphaFoldDB" id="F9WRT2"/>
<name>F9WRT2_TRYVY</name>
<evidence type="ECO:0000313" key="1">
    <source>
        <dbReference type="EMBL" id="CCD20266.1"/>
    </source>
</evidence>
<sequence>MGFCPSPRQQPSDRVTLLLKNSAAPVRLHSMKQRLLYTFIFGYPACLQVAQFRAMWAFPPPQLLALRDMEWPFHSAHHQTAREAASDASLARAKGAVARTVATFLEFQRTPPDSRNALQSPAKIPCHLPFARPKTRKKVSPADITLRLGEAGDEESLSKRGRILSHPFVCRSKSAKAHRSPADLVGGAPFHCSRPHKRHLAEMKKKMHRVFKRESVSLPLLHSAGLAAHPHGARYGTRSFKSRYKPLPAPCLRDCE</sequence>
<organism evidence="1 2">
    <name type="scientific">Trypanosoma vivax (strain Y486)</name>
    <dbReference type="NCBI Taxonomy" id="1055687"/>
    <lineage>
        <taxon>Eukaryota</taxon>
        <taxon>Discoba</taxon>
        <taxon>Euglenozoa</taxon>
        <taxon>Kinetoplastea</taxon>
        <taxon>Metakinetoplastina</taxon>
        <taxon>Trypanosomatida</taxon>
        <taxon>Trypanosomatidae</taxon>
        <taxon>Trypanosoma</taxon>
        <taxon>Duttonella</taxon>
    </lineage>
</organism>
<proteinExistence type="predicted"/>
<dbReference type="Proteomes" id="UP000009027">
    <property type="component" value="Unassembled WGS sequence"/>
</dbReference>
<dbReference type="VEuPathDB" id="TriTrypDB:TvY486_0030350"/>
<reference evidence="1 2" key="1">
    <citation type="journal article" date="2012" name="Proc. Natl. Acad. Sci. U.S.A.">
        <title>Antigenic diversity is generated by distinct evolutionary mechanisms in African trypanosome species.</title>
        <authorList>
            <person name="Jackson A.P."/>
            <person name="Berry A."/>
            <person name="Aslett M."/>
            <person name="Allison H.C."/>
            <person name="Burton P."/>
            <person name="Vavrova-Anderson J."/>
            <person name="Brown R."/>
            <person name="Browne H."/>
            <person name="Corton N."/>
            <person name="Hauser H."/>
            <person name="Gamble J."/>
            <person name="Gilderthorp R."/>
            <person name="Marcello L."/>
            <person name="McQuillan J."/>
            <person name="Otto T.D."/>
            <person name="Quail M.A."/>
            <person name="Sanders M.J."/>
            <person name="van Tonder A."/>
            <person name="Ginger M.L."/>
            <person name="Field M.C."/>
            <person name="Barry J.D."/>
            <person name="Hertz-Fowler C."/>
            <person name="Berriman M."/>
        </authorList>
    </citation>
    <scope>NUCLEOTIDE SEQUENCE</scope>
    <source>
        <strain evidence="1 2">Y486</strain>
    </source>
</reference>
<gene>
    <name evidence="1" type="ORF">TvY486_0030350</name>
</gene>